<protein>
    <submittedName>
        <fullName evidence="7">C-type cytochrome</fullName>
    </submittedName>
</protein>
<dbReference type="EMBL" id="JAUBDH010000001">
    <property type="protein sequence ID" value="MDW0108461.1"/>
    <property type="molecule type" value="Genomic_DNA"/>
</dbReference>
<gene>
    <name evidence="7" type="ORF">QT716_00200</name>
</gene>
<dbReference type="InterPro" id="IPR051459">
    <property type="entry name" value="Cytochrome_c-type_DH"/>
</dbReference>
<dbReference type="InterPro" id="IPR036909">
    <property type="entry name" value="Cyt_c-like_dom_sf"/>
</dbReference>
<evidence type="ECO:0000256" key="5">
    <source>
        <dbReference type="SAM" id="MobiDB-lite"/>
    </source>
</evidence>
<evidence type="ECO:0000256" key="3">
    <source>
        <dbReference type="ARBA" id="ARBA00023004"/>
    </source>
</evidence>
<feature type="compositionally biased region" description="Basic and acidic residues" evidence="5">
    <location>
        <begin position="301"/>
        <end position="310"/>
    </location>
</feature>
<dbReference type="PANTHER" id="PTHR35008:SF4">
    <property type="entry name" value="BLL4482 PROTEIN"/>
    <property type="match status" value="1"/>
</dbReference>
<keyword evidence="2 4" id="KW-0479">Metal-binding</keyword>
<evidence type="ECO:0000313" key="8">
    <source>
        <dbReference type="Proteomes" id="UP001280629"/>
    </source>
</evidence>
<feature type="region of interest" description="Disordered" evidence="5">
    <location>
        <begin position="281"/>
        <end position="311"/>
    </location>
</feature>
<feature type="domain" description="Cytochrome c" evidence="6">
    <location>
        <begin position="198"/>
        <end position="280"/>
    </location>
</feature>
<dbReference type="PANTHER" id="PTHR35008">
    <property type="entry name" value="BLL4482 PROTEIN-RELATED"/>
    <property type="match status" value="1"/>
</dbReference>
<dbReference type="RefSeq" id="WP_317933651.1">
    <property type="nucleotide sequence ID" value="NZ_JAUBDH010000001.1"/>
</dbReference>
<dbReference type="InterPro" id="IPR009056">
    <property type="entry name" value="Cyt_c-like_dom"/>
</dbReference>
<dbReference type="SUPFAM" id="SSF46626">
    <property type="entry name" value="Cytochrome c"/>
    <property type="match status" value="2"/>
</dbReference>
<sequence length="323" mass="34504">MRKTSTLVLPVLVAIFALTIVLMSFQLKTNKASEAEDITEVAQPEGTGNGEIAHNPPSMDDVPDGELGEAITRGYELVNDTSTVLRGEAATAEDGEKLVNELSCTSCHAGAGLDSEVSSLVGMSAVYPMYIGRSGKIVSLEDRINGCMVRSMNGTKFESDDPDLKAMVAYMTYISEGIPVGAELPWRHQNSVDDMPIPSLADGEKVYQQSCATCHADDGSGTGSNTGPTLWGEGSFNDGAGIARLTKMAGYIHNNMPVGNPGSLSEQEVADVSAFILSQDRPEFAHHDTDWPEGGRPSDSMTKERRDEIKAGTIDWEAVIGKK</sequence>
<evidence type="ECO:0000313" key="7">
    <source>
        <dbReference type="EMBL" id="MDW0108461.1"/>
    </source>
</evidence>
<comment type="caution">
    <text evidence="7">The sequence shown here is derived from an EMBL/GenBank/DDBJ whole genome shotgun (WGS) entry which is preliminary data.</text>
</comment>
<evidence type="ECO:0000256" key="1">
    <source>
        <dbReference type="ARBA" id="ARBA00022617"/>
    </source>
</evidence>
<organism evidence="7 8">
    <name type="scientific">Sporosarcina aquimarina</name>
    <dbReference type="NCBI Taxonomy" id="114975"/>
    <lineage>
        <taxon>Bacteria</taxon>
        <taxon>Bacillati</taxon>
        <taxon>Bacillota</taxon>
        <taxon>Bacilli</taxon>
        <taxon>Bacillales</taxon>
        <taxon>Caryophanaceae</taxon>
        <taxon>Sporosarcina</taxon>
    </lineage>
</organism>
<name>A0ABU4FUX0_9BACL</name>
<evidence type="ECO:0000256" key="4">
    <source>
        <dbReference type="PROSITE-ProRule" id="PRU00433"/>
    </source>
</evidence>
<dbReference type="Pfam" id="PF13442">
    <property type="entry name" value="Cytochrome_CBB3"/>
    <property type="match status" value="1"/>
</dbReference>
<dbReference type="Pfam" id="PF21342">
    <property type="entry name" value="SoxA-TsdA_cyt-c"/>
    <property type="match status" value="1"/>
</dbReference>
<keyword evidence="8" id="KW-1185">Reference proteome</keyword>
<evidence type="ECO:0000259" key="6">
    <source>
        <dbReference type="PROSITE" id="PS51007"/>
    </source>
</evidence>
<dbReference type="Proteomes" id="UP001280629">
    <property type="component" value="Unassembled WGS sequence"/>
</dbReference>
<reference evidence="7 8" key="1">
    <citation type="submission" date="2023-06" db="EMBL/GenBank/DDBJ databases">
        <title>Sporosarcina sp. nov., isolated from Korean traditional fermented seafood 'Jeotgal'.</title>
        <authorList>
            <person name="Yang A.-I."/>
            <person name="Shin N.-R."/>
        </authorList>
    </citation>
    <scope>NUCLEOTIDE SEQUENCE [LARGE SCALE GENOMIC DNA]</scope>
    <source>
        <strain evidence="7 8">KCTC3840</strain>
    </source>
</reference>
<keyword evidence="1 4" id="KW-0349">Heme</keyword>
<proteinExistence type="predicted"/>
<dbReference type="Gene3D" id="1.10.760.10">
    <property type="entry name" value="Cytochrome c-like domain"/>
    <property type="match status" value="2"/>
</dbReference>
<feature type="domain" description="Cytochrome c" evidence="6">
    <location>
        <begin position="90"/>
        <end position="175"/>
    </location>
</feature>
<accession>A0ABU4FUX0</accession>
<dbReference type="PROSITE" id="PS51007">
    <property type="entry name" value="CYTC"/>
    <property type="match status" value="2"/>
</dbReference>
<feature type="compositionally biased region" description="Basic and acidic residues" evidence="5">
    <location>
        <begin position="281"/>
        <end position="290"/>
    </location>
</feature>
<evidence type="ECO:0000256" key="2">
    <source>
        <dbReference type="ARBA" id="ARBA00022723"/>
    </source>
</evidence>
<keyword evidence="3 4" id="KW-0408">Iron</keyword>